<evidence type="ECO:0000313" key="3">
    <source>
        <dbReference type="Proteomes" id="UP000265515"/>
    </source>
</evidence>
<dbReference type="Proteomes" id="UP000265515">
    <property type="component" value="Unassembled WGS sequence"/>
</dbReference>
<name>A0A388K0Q9_CHABU</name>
<gene>
    <name evidence="2" type="ORF">CBR_g38611</name>
</gene>
<dbReference type="Gramene" id="GBG63543">
    <property type="protein sequence ID" value="GBG63543"/>
    <property type="gene ID" value="CBR_g38611"/>
</dbReference>
<accession>A0A388K0Q9</accession>
<sequence length="768" mass="84042">MEGRHKNQSAIRDVVSPAISPDSSDRRGDGVARKPVSLDIQRPTITLKGVMLCQRPFELRGGSGRLKEQPPPPSYQVQTLRLSPPSAALAESRRRPFRSAFPPEVPLGIRQKPTIWIYPRSRLTVVGEHKQWLRQFSQSVEQCKASREESENSKDAKRARVRKFGSKLCRAILKGKKLAHWRAAHRGGAIASGNGANHSESDGSLSGGVSRFQDGTTARQQGGQSSSCSGDLCAKDCNPTTVQVTCTDDCRHQTSVGHHPLLRGNVGGNDGHARAFQWWKEVGHTASPDHHHDDQIDDHDQRGHSVSARELTLPSPHWGQPKEGRHVAGSDTSLATPAPPKAAKEGRASSAPLGHKQQNLRAGFAGDVVEASGRPGPEEEQNAFCSFGENNNSNGNSNSSCNNSSNSTDQLGRRNSTGNLKPQESQQGAAEGHLVVGHVCDGELKEQGKSVEDPSRTAVDCCGSFGKMQTKKAATKLVESQPLLSQAQQNAEEIVGDQQPRGRRKGKQKPKWAMTKEEIEEEEDAEVENLLSFVRHLDYDRFLEMSEMELYKSLEDAIAKEQELRLRGISSSHGYGDQQQRTHRHAGEDSHNDIAAAANSDDNNGDKNTTASDDGNKAVAVEEMEAHSTWAWESRSSTEKALVLKDLQEKIANLRSTVELGTEMQQKLGPLNPSRNRRLNALRSLLAEAQTRTEDQNPSNLVPSLWKIAQSILAKIRSFREIHSSASVRSILEKNSKAPTTTVHLGSSTSSTAAPKDHHRCDLIPVRS</sequence>
<dbReference type="PANTHER" id="PTHR41747:SF1">
    <property type="entry name" value="CHROMOSOME UNDETERMINED SCAFFOLD_128, WHOLE GENOME SHOTGUN SEQUENCE"/>
    <property type="match status" value="1"/>
</dbReference>
<feature type="region of interest" description="Disordered" evidence="1">
    <location>
        <begin position="595"/>
        <end position="616"/>
    </location>
</feature>
<feature type="compositionally biased region" description="Basic and acidic residues" evidence="1">
    <location>
        <begin position="285"/>
        <end position="303"/>
    </location>
</feature>
<protein>
    <submittedName>
        <fullName evidence="2">Uncharacterized protein</fullName>
    </submittedName>
</protein>
<dbReference type="AlphaFoldDB" id="A0A388K0Q9"/>
<keyword evidence="3" id="KW-1185">Reference proteome</keyword>
<feature type="compositionally biased region" description="Polar residues" evidence="1">
    <location>
        <begin position="570"/>
        <end position="579"/>
    </location>
</feature>
<feature type="region of interest" description="Disordered" evidence="1">
    <location>
        <begin position="488"/>
        <end position="524"/>
    </location>
</feature>
<comment type="caution">
    <text evidence="2">The sequence shown here is derived from an EMBL/GenBank/DDBJ whole genome shotgun (WGS) entry which is preliminary data.</text>
</comment>
<reference evidence="2 3" key="1">
    <citation type="journal article" date="2018" name="Cell">
        <title>The Chara Genome: Secondary Complexity and Implications for Plant Terrestrialization.</title>
        <authorList>
            <person name="Nishiyama T."/>
            <person name="Sakayama H."/>
            <person name="Vries J.D."/>
            <person name="Buschmann H."/>
            <person name="Saint-Marcoux D."/>
            <person name="Ullrich K.K."/>
            <person name="Haas F.B."/>
            <person name="Vanderstraeten L."/>
            <person name="Becker D."/>
            <person name="Lang D."/>
            <person name="Vosolsobe S."/>
            <person name="Rombauts S."/>
            <person name="Wilhelmsson P.K.I."/>
            <person name="Janitza P."/>
            <person name="Kern R."/>
            <person name="Heyl A."/>
            <person name="Rumpler F."/>
            <person name="Villalobos L.I.A.C."/>
            <person name="Clay J.M."/>
            <person name="Skokan R."/>
            <person name="Toyoda A."/>
            <person name="Suzuki Y."/>
            <person name="Kagoshima H."/>
            <person name="Schijlen E."/>
            <person name="Tajeshwar N."/>
            <person name="Catarino B."/>
            <person name="Hetherington A.J."/>
            <person name="Saltykova A."/>
            <person name="Bonnot C."/>
            <person name="Breuninger H."/>
            <person name="Symeonidi A."/>
            <person name="Radhakrishnan G.V."/>
            <person name="Van Nieuwerburgh F."/>
            <person name="Deforce D."/>
            <person name="Chang C."/>
            <person name="Karol K.G."/>
            <person name="Hedrich R."/>
            <person name="Ulvskov P."/>
            <person name="Glockner G."/>
            <person name="Delwiche C.F."/>
            <person name="Petrasek J."/>
            <person name="Van de Peer Y."/>
            <person name="Friml J."/>
            <person name="Beilby M."/>
            <person name="Dolan L."/>
            <person name="Kohara Y."/>
            <person name="Sugano S."/>
            <person name="Fujiyama A."/>
            <person name="Delaux P.-M."/>
            <person name="Quint M."/>
            <person name="TheiBen G."/>
            <person name="Hagemann M."/>
            <person name="Harholt J."/>
            <person name="Dunand C."/>
            <person name="Zachgo S."/>
            <person name="Langdale J."/>
            <person name="Maumus F."/>
            <person name="Straeten D.V.D."/>
            <person name="Gould S.B."/>
            <person name="Rensing S.A."/>
        </authorList>
    </citation>
    <scope>NUCLEOTIDE SEQUENCE [LARGE SCALE GENOMIC DNA]</scope>
    <source>
        <strain evidence="2 3">S276</strain>
    </source>
</reference>
<feature type="compositionally biased region" description="Basic and acidic residues" evidence="1">
    <location>
        <begin position="23"/>
        <end position="32"/>
    </location>
</feature>
<feature type="region of interest" description="Disordered" evidence="1">
    <location>
        <begin position="285"/>
        <end position="430"/>
    </location>
</feature>
<feature type="compositionally biased region" description="Low complexity" evidence="1">
    <location>
        <begin position="390"/>
        <end position="407"/>
    </location>
</feature>
<feature type="compositionally biased region" description="Low complexity" evidence="1">
    <location>
        <begin position="220"/>
        <end position="229"/>
    </location>
</feature>
<feature type="compositionally biased region" description="Basic residues" evidence="1">
    <location>
        <begin position="501"/>
        <end position="510"/>
    </location>
</feature>
<organism evidence="2 3">
    <name type="scientific">Chara braunii</name>
    <name type="common">Braun's stonewort</name>
    <dbReference type="NCBI Taxonomy" id="69332"/>
    <lineage>
        <taxon>Eukaryota</taxon>
        <taxon>Viridiplantae</taxon>
        <taxon>Streptophyta</taxon>
        <taxon>Charophyceae</taxon>
        <taxon>Charales</taxon>
        <taxon>Characeae</taxon>
        <taxon>Chara</taxon>
    </lineage>
</organism>
<feature type="region of interest" description="Disordered" evidence="1">
    <location>
        <begin position="570"/>
        <end position="589"/>
    </location>
</feature>
<feature type="compositionally biased region" description="Polar residues" evidence="1">
    <location>
        <begin position="194"/>
        <end position="204"/>
    </location>
</feature>
<feature type="compositionally biased region" description="Polar residues" evidence="1">
    <location>
        <begin position="408"/>
        <end position="428"/>
    </location>
</feature>
<feature type="region of interest" description="Disordered" evidence="1">
    <location>
        <begin position="1"/>
        <end position="37"/>
    </location>
</feature>
<feature type="compositionally biased region" description="Polar residues" evidence="1">
    <location>
        <begin position="739"/>
        <end position="753"/>
    </location>
</feature>
<proteinExistence type="predicted"/>
<dbReference type="PANTHER" id="PTHR41747">
    <property type="entry name" value="CHROMOSOME UNDETERMINED SCAFFOLD_128, WHOLE GENOME SHOTGUN SEQUENCE"/>
    <property type="match status" value="1"/>
</dbReference>
<evidence type="ECO:0000313" key="2">
    <source>
        <dbReference type="EMBL" id="GBG63543.1"/>
    </source>
</evidence>
<evidence type="ECO:0000256" key="1">
    <source>
        <dbReference type="SAM" id="MobiDB-lite"/>
    </source>
</evidence>
<feature type="region of interest" description="Disordered" evidence="1">
    <location>
        <begin position="739"/>
        <end position="758"/>
    </location>
</feature>
<feature type="region of interest" description="Disordered" evidence="1">
    <location>
        <begin position="189"/>
        <end position="229"/>
    </location>
</feature>
<dbReference type="EMBL" id="BFEA01000040">
    <property type="protein sequence ID" value="GBG63543.1"/>
    <property type="molecule type" value="Genomic_DNA"/>
</dbReference>